<proteinExistence type="predicted"/>
<name>A0A918KQ01_9PROT</name>
<dbReference type="AlphaFoldDB" id="A0A918KQ01"/>
<comment type="caution">
    <text evidence="1">The sequence shown here is derived from an EMBL/GenBank/DDBJ whole genome shotgun (WGS) entry which is preliminary data.</text>
</comment>
<evidence type="ECO:0000313" key="1">
    <source>
        <dbReference type="EMBL" id="GGX68855.1"/>
    </source>
</evidence>
<reference evidence="1 2" key="1">
    <citation type="journal article" date="2014" name="Int. J. Syst. Evol. Microbiol.">
        <title>Complete genome sequence of Corynebacterium casei LMG S-19264T (=DSM 44701T), isolated from a smear-ripened cheese.</title>
        <authorList>
            <consortium name="US DOE Joint Genome Institute (JGI-PGF)"/>
            <person name="Walter F."/>
            <person name="Albersmeier A."/>
            <person name="Kalinowski J."/>
            <person name="Ruckert C."/>
        </authorList>
    </citation>
    <scope>NUCLEOTIDE SEQUENCE [LARGE SCALE GENOMIC DNA]</scope>
    <source>
        <strain evidence="1 2">KCTC 23968</strain>
    </source>
</reference>
<organism evidence="1 2">
    <name type="scientific">Litorimonas cladophorae</name>
    <dbReference type="NCBI Taxonomy" id="1220491"/>
    <lineage>
        <taxon>Bacteria</taxon>
        <taxon>Pseudomonadati</taxon>
        <taxon>Pseudomonadota</taxon>
        <taxon>Alphaproteobacteria</taxon>
        <taxon>Maricaulales</taxon>
        <taxon>Robiginitomaculaceae</taxon>
    </lineage>
</organism>
<dbReference type="EMBL" id="BMYV01000002">
    <property type="protein sequence ID" value="GGX68855.1"/>
    <property type="molecule type" value="Genomic_DNA"/>
</dbReference>
<gene>
    <name evidence="1" type="ORF">GCM10011309_18400</name>
</gene>
<dbReference type="Proteomes" id="UP000600865">
    <property type="component" value="Unassembled WGS sequence"/>
</dbReference>
<protein>
    <submittedName>
        <fullName evidence="1">Uncharacterized protein</fullName>
    </submittedName>
</protein>
<sequence>MRELSLLKGRDLNPQQTETYTRYLSEFQTPIVKTIGFGMAAGAGTNGGLNPVKPISGNFALGLRGDNNAGNALTDEGFGFSNRGDVSLHAQGRLRLVKPISADETITARATIGGQIRRHETFNEADYDVIDLQAGVSARPTGKGRLSFDIDGRRVNVSGEKYLEQIGPRITYGENISDNTRVVVSLSAYSQNYSVLPNASLEDERDGIKTRFQLGMQTKLSDNRKLTVSAGHDTKTAEIVAFAYSGPHASVSYEHSFESKTYLKTQLRVRQLNFRGNLDSSGEARKDTRVSFRQSIGLPLSKIAPSANLENVDLEFGFNHNERLSNFNSNDFGNSGVDVKLKFSF</sequence>
<accession>A0A918KQ01</accession>
<keyword evidence="2" id="KW-1185">Reference proteome</keyword>
<evidence type="ECO:0000313" key="2">
    <source>
        <dbReference type="Proteomes" id="UP000600865"/>
    </source>
</evidence>